<dbReference type="PANTHER" id="PTHR43409:SF7">
    <property type="entry name" value="BLL1977 PROTEIN"/>
    <property type="match status" value="1"/>
</dbReference>
<evidence type="ECO:0000256" key="6">
    <source>
        <dbReference type="ARBA" id="ARBA00023004"/>
    </source>
</evidence>
<dbReference type="Pfam" id="PF02310">
    <property type="entry name" value="B12-binding"/>
    <property type="match status" value="1"/>
</dbReference>
<keyword evidence="6" id="KW-0408">Iron</keyword>
<dbReference type="PANTHER" id="PTHR43409">
    <property type="entry name" value="ANAEROBIC MAGNESIUM-PROTOPORPHYRIN IX MONOMETHYL ESTER CYCLASE-RELATED"/>
    <property type="match status" value="1"/>
</dbReference>
<dbReference type="SFLD" id="SFLDG01123">
    <property type="entry name" value="methyltransferase_(Class_B)"/>
    <property type="match status" value="1"/>
</dbReference>
<evidence type="ECO:0000256" key="7">
    <source>
        <dbReference type="ARBA" id="ARBA00023014"/>
    </source>
</evidence>
<dbReference type="SFLD" id="SFLDG01082">
    <property type="entry name" value="B12-binding_domain_containing"/>
    <property type="match status" value="1"/>
</dbReference>
<dbReference type="PROSITE" id="PS51332">
    <property type="entry name" value="B12_BINDING"/>
    <property type="match status" value="1"/>
</dbReference>
<dbReference type="InterPro" id="IPR051198">
    <property type="entry name" value="BchE-like"/>
</dbReference>
<comment type="cofactor">
    <cofactor evidence="1">
        <name>[4Fe-4S] cluster</name>
        <dbReference type="ChEBI" id="CHEBI:49883"/>
    </cofactor>
</comment>
<dbReference type="InterPro" id="IPR006158">
    <property type="entry name" value="Cobalamin-bd"/>
</dbReference>
<protein>
    <submittedName>
        <fullName evidence="10">Radical SAM protein</fullName>
    </submittedName>
</protein>
<dbReference type="EMBL" id="VSIV01000017">
    <property type="protein sequence ID" value="TYB36674.1"/>
    <property type="molecule type" value="Genomic_DNA"/>
</dbReference>
<gene>
    <name evidence="10" type="ORF">FXF49_00600</name>
</gene>
<keyword evidence="5" id="KW-0479">Metal-binding</keyword>
<comment type="caution">
    <text evidence="10">The sequence shown here is derived from an EMBL/GenBank/DDBJ whole genome shotgun (WGS) entry which is preliminary data.</text>
</comment>
<evidence type="ECO:0000259" key="9">
    <source>
        <dbReference type="PROSITE" id="PS51918"/>
    </source>
</evidence>
<feature type="domain" description="Radical SAM core" evidence="9">
    <location>
        <begin position="187"/>
        <end position="412"/>
    </location>
</feature>
<evidence type="ECO:0000256" key="1">
    <source>
        <dbReference type="ARBA" id="ARBA00001966"/>
    </source>
</evidence>
<dbReference type="PROSITE" id="PS51918">
    <property type="entry name" value="RADICAL_SAM"/>
    <property type="match status" value="1"/>
</dbReference>
<dbReference type="GO" id="GO:0031419">
    <property type="term" value="F:cobalamin binding"/>
    <property type="evidence" value="ECO:0007669"/>
    <property type="project" value="InterPro"/>
</dbReference>
<dbReference type="AlphaFoldDB" id="A0A5D0MWV2"/>
<dbReference type="InterPro" id="IPR011990">
    <property type="entry name" value="TPR-like_helical_dom_sf"/>
</dbReference>
<evidence type="ECO:0000256" key="5">
    <source>
        <dbReference type="ARBA" id="ARBA00022723"/>
    </source>
</evidence>
<dbReference type="SFLD" id="SFLDS00029">
    <property type="entry name" value="Radical_SAM"/>
    <property type="match status" value="1"/>
</dbReference>
<dbReference type="InterPro" id="IPR034466">
    <property type="entry name" value="Methyltransferase_Class_B"/>
</dbReference>
<accession>A0A5D0MWV2</accession>
<dbReference type="Gene3D" id="3.80.30.20">
    <property type="entry name" value="tm_1862 like domain"/>
    <property type="match status" value="1"/>
</dbReference>
<dbReference type="GO" id="GO:0051539">
    <property type="term" value="F:4 iron, 4 sulfur cluster binding"/>
    <property type="evidence" value="ECO:0007669"/>
    <property type="project" value="UniProtKB-KW"/>
</dbReference>
<keyword evidence="4" id="KW-0949">S-adenosyl-L-methionine</keyword>
<evidence type="ECO:0000256" key="2">
    <source>
        <dbReference type="ARBA" id="ARBA00022603"/>
    </source>
</evidence>
<evidence type="ECO:0000256" key="3">
    <source>
        <dbReference type="ARBA" id="ARBA00022679"/>
    </source>
</evidence>
<organism evidence="10 11">
    <name type="scientific">Flexistipes sinusarabici</name>
    <dbReference type="NCBI Taxonomy" id="2352"/>
    <lineage>
        <taxon>Bacteria</taxon>
        <taxon>Pseudomonadati</taxon>
        <taxon>Deferribacterota</taxon>
        <taxon>Deferribacteres</taxon>
        <taxon>Deferribacterales</taxon>
        <taxon>Flexistipitaceae</taxon>
        <taxon>Flexistipes</taxon>
    </lineage>
</organism>
<dbReference type="Gene3D" id="1.25.40.10">
    <property type="entry name" value="Tetratricopeptide repeat domain"/>
    <property type="match status" value="1"/>
</dbReference>
<dbReference type="InterPro" id="IPR058240">
    <property type="entry name" value="rSAM_sf"/>
</dbReference>
<sequence>MARGIMNIALINMNQFNTQFSTDTIPILQGYIAAYLKKHNHEALIIDDVKDAPLTLQALNRYMQDYRPKLIGFTGYHYLMDRIRFFARFIKEYYPDTMLMLGGPQALFLPEDALTDLQDFDIICNRGEGEITTLNIVEALENRGSLHDVPGIMYKDSNKIITTKQPDCLPQNLDIYPSPYIEKIIDLRAKKMACIFTSRGCEHLCNFCVTPLFNHSKIRFHSIEHVLEEMQYLQSAGMESLWIGDPNFTAYRDRTVELMEEKIRRGIKIPFWCQTRVDMVDKDLLKLMQDAGLHCIGFGLESGSDKILENMHKDVSVSRFHEIVTYAQSLGIQVELFSMYGQPGETYEDARKTISIVRKYGIPIYANSCAQQLQLVYGSIYGKNPDKFGFKTSTKYMPGYLSFWHGYETDCLTRNDIKKIQAAWTLYNAETELNIKNNTNIFHTIDFILEHKEMLKKEKRLYEYWLYLGSVLEDKEIMTQCIRSFKKNISAEKKEVTKLLRHADMYSVSDTVQTSSRVIIFCQYEGQYIPGKHYLQPGLNDLRHNAPKGALKGMKVNETKRVPLDDGSGASVIVTVLKIFNKVKIKDMKQLSQDLLWHNYSFINFKALEMSSSEHLLFLTLKSIPYAQLARMPQILLNLVSFYTKMHKFSEVERCYNAAISINPSVRRIAEAFGDVIAYAGKHEEAIQYYNMAGEAEHVLIKKAYSYTKLNMHKEAYNLIKNMDKEDDILYCDVMLECLENLFPEKKKEIRKLSHKTVDMKVHQLIDSNKRNGNSVSRLAVS</sequence>
<dbReference type="InterPro" id="IPR023404">
    <property type="entry name" value="rSAM_horseshoe"/>
</dbReference>
<feature type="domain" description="B12-binding" evidence="8">
    <location>
        <begin position="3"/>
        <end position="147"/>
    </location>
</feature>
<dbReference type="InterPro" id="IPR007197">
    <property type="entry name" value="rSAM"/>
</dbReference>
<dbReference type="InterPro" id="IPR006638">
    <property type="entry name" value="Elp3/MiaA/NifB-like_rSAM"/>
</dbReference>
<dbReference type="CDD" id="cd01335">
    <property type="entry name" value="Radical_SAM"/>
    <property type="match status" value="1"/>
</dbReference>
<dbReference type="CDD" id="cd02068">
    <property type="entry name" value="radical_SAM_B12_BD"/>
    <property type="match status" value="1"/>
</dbReference>
<dbReference type="Proteomes" id="UP000323337">
    <property type="component" value="Unassembled WGS sequence"/>
</dbReference>
<proteinExistence type="predicted"/>
<keyword evidence="2" id="KW-0489">Methyltransferase</keyword>
<dbReference type="SUPFAM" id="SSF102114">
    <property type="entry name" value="Radical SAM enzymes"/>
    <property type="match status" value="1"/>
</dbReference>
<keyword evidence="3" id="KW-0808">Transferase</keyword>
<dbReference type="SMART" id="SM00729">
    <property type="entry name" value="Elp3"/>
    <property type="match status" value="1"/>
</dbReference>
<dbReference type="Gene3D" id="3.40.50.280">
    <property type="entry name" value="Cobalamin-binding domain"/>
    <property type="match status" value="1"/>
</dbReference>
<dbReference type="GO" id="GO:0046872">
    <property type="term" value="F:metal ion binding"/>
    <property type="evidence" value="ECO:0007669"/>
    <property type="project" value="UniProtKB-KW"/>
</dbReference>
<dbReference type="Pfam" id="PF04055">
    <property type="entry name" value="Radical_SAM"/>
    <property type="match status" value="1"/>
</dbReference>
<evidence type="ECO:0000259" key="8">
    <source>
        <dbReference type="PROSITE" id="PS51332"/>
    </source>
</evidence>
<keyword evidence="7" id="KW-0411">Iron-sulfur</keyword>
<evidence type="ECO:0000313" key="11">
    <source>
        <dbReference type="Proteomes" id="UP000323337"/>
    </source>
</evidence>
<name>A0A5D0MWV2_FLESI</name>
<dbReference type="GO" id="GO:0003824">
    <property type="term" value="F:catalytic activity"/>
    <property type="evidence" value="ECO:0007669"/>
    <property type="project" value="InterPro"/>
</dbReference>
<reference evidence="10 11" key="1">
    <citation type="submission" date="2019-08" db="EMBL/GenBank/DDBJ databases">
        <title>Genomic characterization of a novel candidate phylum (ARYD3) from a high temperature, high salinity tertiary oil reservoir in north central Oklahoma, USA.</title>
        <authorList>
            <person name="Youssef N.H."/>
            <person name="Yadav A."/>
            <person name="Elshahed M.S."/>
        </authorList>
    </citation>
    <scope>NUCLEOTIDE SEQUENCE [LARGE SCALE GENOMIC DNA]</scope>
    <source>
        <strain evidence="10">ARYD1</strain>
    </source>
</reference>
<evidence type="ECO:0000313" key="10">
    <source>
        <dbReference type="EMBL" id="TYB36674.1"/>
    </source>
</evidence>
<dbReference type="SUPFAM" id="SSF48452">
    <property type="entry name" value="TPR-like"/>
    <property type="match status" value="1"/>
</dbReference>
<evidence type="ECO:0000256" key="4">
    <source>
        <dbReference type="ARBA" id="ARBA00022691"/>
    </source>
</evidence>